<proteinExistence type="predicted"/>
<name>A0A2A5KZ22_9HYPH</name>
<dbReference type="AlphaFoldDB" id="A0A2A5KZ22"/>
<comment type="caution">
    <text evidence="1">The sequence shown here is derived from an EMBL/GenBank/DDBJ whole genome shotgun (WGS) entry which is preliminary data.</text>
</comment>
<dbReference type="RefSeq" id="WP_009989319.1">
    <property type="nucleotide sequence ID" value="NZ_CP104152.1"/>
</dbReference>
<dbReference type="Pfam" id="PF08889">
    <property type="entry name" value="WbqC"/>
    <property type="match status" value="1"/>
</dbReference>
<organism evidence="1 2">
    <name type="scientific">Rhizobium sophoriradicis</name>
    <dbReference type="NCBI Taxonomy" id="1535245"/>
    <lineage>
        <taxon>Bacteria</taxon>
        <taxon>Pseudomonadati</taxon>
        <taxon>Pseudomonadota</taxon>
        <taxon>Alphaproteobacteria</taxon>
        <taxon>Hyphomicrobiales</taxon>
        <taxon>Rhizobiaceae</taxon>
        <taxon>Rhizobium/Agrobacterium group</taxon>
        <taxon>Rhizobium</taxon>
    </lineage>
</organism>
<dbReference type="InterPro" id="IPR014985">
    <property type="entry name" value="WbqC"/>
</dbReference>
<dbReference type="Proteomes" id="UP000218807">
    <property type="component" value="Unassembled WGS sequence"/>
</dbReference>
<sequence>MKLAIMQPYFFPYIGYFQLISAVDKFIVYDNIKYTKKGWINRNRMLRDGRDATFSLPLKAAPDSLDVYERSLSPDFDRNKLLNQIQGAYRRAPFYSSAFPVIEQAIGFPDNNLFFYIFSSIREICGYLGIRTDFAVSSEIAINHDLKAQEKVLALCEKAGAEVYVNAIGGMELYSQDAFAARGIELKFIKSKSVEYSQFGADFVPWLSIVDVIMFNSVEEIQRNMLGAYELIQS</sequence>
<evidence type="ECO:0000313" key="2">
    <source>
        <dbReference type="Proteomes" id="UP000218807"/>
    </source>
</evidence>
<evidence type="ECO:0000313" key="1">
    <source>
        <dbReference type="EMBL" id="PCK82207.1"/>
    </source>
</evidence>
<evidence type="ECO:0008006" key="3">
    <source>
        <dbReference type="Google" id="ProtNLM"/>
    </source>
</evidence>
<gene>
    <name evidence="1" type="ORF">CPT34_04515</name>
</gene>
<accession>A0A2A5KZ22</accession>
<reference evidence="1 2" key="1">
    <citation type="submission" date="2017-09" db="EMBL/GenBank/DDBJ databases">
        <title>Comparative genomics of rhizobia isolated from Phaseolus vulgaris in China.</title>
        <authorList>
            <person name="Tong W."/>
        </authorList>
    </citation>
    <scope>NUCLEOTIDE SEQUENCE [LARGE SCALE GENOMIC DNA]</scope>
    <source>
        <strain evidence="1 2">L101</strain>
    </source>
</reference>
<protein>
    <recommendedName>
        <fullName evidence="3">WbqC family protein</fullName>
    </recommendedName>
</protein>
<dbReference type="EMBL" id="NXDM01000003">
    <property type="protein sequence ID" value="PCK82207.1"/>
    <property type="molecule type" value="Genomic_DNA"/>
</dbReference>
<keyword evidence="2" id="KW-1185">Reference proteome</keyword>